<evidence type="ECO:0000313" key="3">
    <source>
        <dbReference type="EMBL" id="KAG2393165.1"/>
    </source>
</evidence>
<feature type="region of interest" description="Disordered" evidence="2">
    <location>
        <begin position="153"/>
        <end position="245"/>
    </location>
</feature>
<sequence>MSSNNMVFIDYIPNSPKVKKTSSLAARSTSTPLVSPSKSGSTLKASKGNIMQFFSKKPSSITEKQDLEISSSSSNVLINNSNTNPMDAISISSSSSQELDQVPISSSMLMMVDDERTNTLPTASNDILSCGSTGSEQSEGTLMMLMVSSSMISEPLESDNKKKRKMVELSSSDDDDNEQETESRKENIPPISSPQHNNVLSVSSPKKKKKKKQEVTVNKSSSASSTPMNHGDLVPSTTSSSPTTVEECQQLIQQLEQEIKQLKPTLEDSKKIRKDEKIRKYLKKFIEFCTSNQEFQSNKNVFPVKLTYINLLVGYCQGSLLDMDHLINDIRSTWIKVANKKKYVSTPLTEDSLPSVDAFKNAINLHMERKSYGVKDICEMNVWEARKLSSLTSKLGSNAKDSTTLAKQMRGNFKKVVDSKIKEITKLNKLKAKLEKASTKKPTKKDQVNTGSSSLLTSPKKNSTPAVKCKSITLFTQKCKILQQDQIVSAPVCRTQHVTSLEEMDSVIAAQNHSLSLKTVLSEMKERASGKKKPKRIVLKCLSFYGKAQVMKKTEEGLVSKIVTGRKPFAKDPSVTYPEEDDEDMMEEDTEELVLGELDPVDGETLEGEDEDESDEMDFDDEDENMGDNTICADDIIEYEDGKIEHVETLDVSKKKKKLSDLDPIYEYSNQLQESSFVVDEDFTFDISEMHCNHVYWWVPNEKKTKEGESSTAIVTSTPTGDTVMTLPKKKDKSLELTSPKKEDVWSEDVLSHFKNVLGTSSSQTEIVKAMVEKFPDLSKNRIHKKIKEVVVKEKREGDSKGRFYLKQ</sequence>
<keyword evidence="4" id="KW-1185">Reference proteome</keyword>
<reference evidence="3 4" key="1">
    <citation type="journal article" date="2018" name="BMC Genomics">
        <title>The genome of Naegleria lovaniensis, the basis for a comparative approach to unravel pathogenicity factors of the human pathogenic amoeba N. fowleri.</title>
        <authorList>
            <person name="Liechti N."/>
            <person name="Schurch N."/>
            <person name="Bruggmann R."/>
            <person name="Wittwer M."/>
        </authorList>
    </citation>
    <scope>NUCLEOTIDE SEQUENCE [LARGE SCALE GENOMIC DNA]</scope>
    <source>
        <strain evidence="3 4">ATCC 30569</strain>
    </source>
</reference>
<evidence type="ECO:0000256" key="1">
    <source>
        <dbReference type="SAM" id="Coils"/>
    </source>
</evidence>
<feature type="region of interest" description="Disordered" evidence="2">
    <location>
        <begin position="19"/>
        <end position="42"/>
    </location>
</feature>
<dbReference type="RefSeq" id="XP_044555059.1">
    <property type="nucleotide sequence ID" value="XM_044699963.1"/>
</dbReference>
<proteinExistence type="predicted"/>
<evidence type="ECO:0000256" key="2">
    <source>
        <dbReference type="SAM" id="MobiDB-lite"/>
    </source>
</evidence>
<protein>
    <submittedName>
        <fullName evidence="3">Uncharacterized protein</fullName>
    </submittedName>
</protein>
<feature type="region of interest" description="Disordered" evidence="2">
    <location>
        <begin position="601"/>
        <end position="627"/>
    </location>
</feature>
<feature type="compositionally biased region" description="Acidic residues" evidence="2">
    <location>
        <begin position="578"/>
        <end position="589"/>
    </location>
</feature>
<feature type="coiled-coil region" evidence="1">
    <location>
        <begin position="245"/>
        <end position="272"/>
    </location>
</feature>
<comment type="caution">
    <text evidence="3">The sequence shown here is derived from an EMBL/GenBank/DDBJ whole genome shotgun (WGS) entry which is preliminary data.</text>
</comment>
<keyword evidence="1" id="KW-0175">Coiled coil</keyword>
<feature type="compositionally biased region" description="Polar residues" evidence="2">
    <location>
        <begin position="21"/>
        <end position="42"/>
    </location>
</feature>
<organism evidence="3 4">
    <name type="scientific">Naegleria lovaniensis</name>
    <name type="common">Amoeba</name>
    <dbReference type="NCBI Taxonomy" id="51637"/>
    <lineage>
        <taxon>Eukaryota</taxon>
        <taxon>Discoba</taxon>
        <taxon>Heterolobosea</taxon>
        <taxon>Tetramitia</taxon>
        <taxon>Eutetramitia</taxon>
        <taxon>Vahlkampfiidae</taxon>
        <taxon>Naegleria</taxon>
    </lineage>
</organism>
<dbReference type="AlphaFoldDB" id="A0AA88H1R0"/>
<name>A0AA88H1R0_NAELO</name>
<evidence type="ECO:0000313" key="4">
    <source>
        <dbReference type="Proteomes" id="UP000816034"/>
    </source>
</evidence>
<feature type="region of interest" description="Disordered" evidence="2">
    <location>
        <begin position="435"/>
        <end position="464"/>
    </location>
</feature>
<feature type="compositionally biased region" description="Polar residues" evidence="2">
    <location>
        <begin position="193"/>
        <end position="204"/>
    </location>
</feature>
<feature type="compositionally biased region" description="Acidic residues" evidence="2">
    <location>
        <begin position="601"/>
        <end position="626"/>
    </location>
</feature>
<feature type="compositionally biased region" description="Polar residues" evidence="2">
    <location>
        <begin position="215"/>
        <end position="228"/>
    </location>
</feature>
<dbReference type="GeneID" id="68102196"/>
<dbReference type="EMBL" id="PYSW02000003">
    <property type="protein sequence ID" value="KAG2393165.1"/>
    <property type="molecule type" value="Genomic_DNA"/>
</dbReference>
<feature type="region of interest" description="Disordered" evidence="2">
    <location>
        <begin position="569"/>
        <end position="589"/>
    </location>
</feature>
<feature type="compositionally biased region" description="Acidic residues" evidence="2">
    <location>
        <begin position="171"/>
        <end position="180"/>
    </location>
</feature>
<dbReference type="Proteomes" id="UP000816034">
    <property type="component" value="Unassembled WGS sequence"/>
</dbReference>
<accession>A0AA88H1R0</accession>
<gene>
    <name evidence="3" type="ORF">C9374_009742</name>
</gene>
<feature type="compositionally biased region" description="Polar residues" evidence="2">
    <location>
        <begin position="448"/>
        <end position="464"/>
    </location>
</feature>
<feature type="compositionally biased region" description="Low complexity" evidence="2">
    <location>
        <begin position="235"/>
        <end position="245"/>
    </location>
</feature>